<reference evidence="4" key="2">
    <citation type="submission" date="2023-01" db="EMBL/GenBank/DDBJ databases">
        <title>Draft genome sequence of Sulfitobacter pacificus strain NBRC 109915.</title>
        <authorList>
            <person name="Sun Q."/>
            <person name="Mori K."/>
        </authorList>
    </citation>
    <scope>NUCLEOTIDE SEQUENCE</scope>
    <source>
        <strain evidence="4">NBRC 109915</strain>
    </source>
</reference>
<evidence type="ECO:0000256" key="1">
    <source>
        <dbReference type="ARBA" id="ARBA00022603"/>
    </source>
</evidence>
<organism evidence="4 5">
    <name type="scientific">Sulfitobacter pacificus</name>
    <dbReference type="NCBI Taxonomy" id="1499314"/>
    <lineage>
        <taxon>Bacteria</taxon>
        <taxon>Pseudomonadati</taxon>
        <taxon>Pseudomonadota</taxon>
        <taxon>Alphaproteobacteria</taxon>
        <taxon>Rhodobacterales</taxon>
        <taxon>Roseobacteraceae</taxon>
        <taxon>Sulfitobacter</taxon>
    </lineage>
</organism>
<accession>A0ABQ5VCE4</accession>
<keyword evidence="1" id="KW-0489">Methyltransferase</keyword>
<sequence>MSEASKFWDNAAVKYAASPIKDQQAYAFTLERTRSYLNANDHVLEIGCGTGSTAILLAPEVAQFTGTDISSEMLRIAREKAAASGVKALDFQVATAAESAQDAADMTVVLGFNIFHLTENLEGILAALHQNLKPGNLLITKTPCLREPSIGLMRFLFRALIPVLQFLGKAPFVRAFSFRELEAMITAAGFQIVETGSYPKMSRYIVARRTAD</sequence>
<dbReference type="InterPro" id="IPR041698">
    <property type="entry name" value="Methyltransf_25"/>
</dbReference>
<dbReference type="PANTHER" id="PTHR43861:SF1">
    <property type="entry name" value="TRANS-ACONITATE 2-METHYLTRANSFERASE"/>
    <property type="match status" value="1"/>
</dbReference>
<dbReference type="InterPro" id="IPR029063">
    <property type="entry name" value="SAM-dependent_MTases_sf"/>
</dbReference>
<evidence type="ECO:0000313" key="4">
    <source>
        <dbReference type="EMBL" id="GLQ25211.1"/>
    </source>
</evidence>
<dbReference type="RefSeq" id="WP_284369323.1">
    <property type="nucleotide sequence ID" value="NZ_BSNL01000001.1"/>
</dbReference>
<proteinExistence type="predicted"/>
<dbReference type="Proteomes" id="UP001161388">
    <property type="component" value="Unassembled WGS sequence"/>
</dbReference>
<dbReference type="CDD" id="cd02440">
    <property type="entry name" value="AdoMet_MTases"/>
    <property type="match status" value="1"/>
</dbReference>
<reference evidence="4" key="1">
    <citation type="journal article" date="2014" name="Int. J. Syst. Evol. Microbiol.">
        <title>Complete genome of a new Firmicutes species belonging to the dominant human colonic microbiota ('Ruminococcus bicirculans') reveals two chromosomes and a selective capacity to utilize plant glucans.</title>
        <authorList>
            <consortium name="NISC Comparative Sequencing Program"/>
            <person name="Wegmann U."/>
            <person name="Louis P."/>
            <person name="Goesmann A."/>
            <person name="Henrissat B."/>
            <person name="Duncan S.H."/>
            <person name="Flint H.J."/>
        </authorList>
    </citation>
    <scope>NUCLEOTIDE SEQUENCE</scope>
    <source>
        <strain evidence="4">NBRC 109915</strain>
    </source>
</reference>
<dbReference type="Pfam" id="PF13649">
    <property type="entry name" value="Methyltransf_25"/>
    <property type="match status" value="1"/>
</dbReference>
<gene>
    <name evidence="4" type="ORF">GCM10007927_00140</name>
</gene>
<keyword evidence="2" id="KW-0808">Transferase</keyword>
<evidence type="ECO:0000313" key="5">
    <source>
        <dbReference type="Proteomes" id="UP001161388"/>
    </source>
</evidence>
<name>A0ABQ5VCE4_9RHOB</name>
<evidence type="ECO:0000256" key="2">
    <source>
        <dbReference type="ARBA" id="ARBA00022679"/>
    </source>
</evidence>
<comment type="caution">
    <text evidence="4">The sequence shown here is derived from an EMBL/GenBank/DDBJ whole genome shotgun (WGS) entry which is preliminary data.</text>
</comment>
<dbReference type="Gene3D" id="3.40.50.150">
    <property type="entry name" value="Vaccinia Virus protein VP39"/>
    <property type="match status" value="1"/>
</dbReference>
<evidence type="ECO:0000259" key="3">
    <source>
        <dbReference type="Pfam" id="PF13649"/>
    </source>
</evidence>
<dbReference type="PANTHER" id="PTHR43861">
    <property type="entry name" value="TRANS-ACONITATE 2-METHYLTRANSFERASE-RELATED"/>
    <property type="match status" value="1"/>
</dbReference>
<dbReference type="SUPFAM" id="SSF53335">
    <property type="entry name" value="S-adenosyl-L-methionine-dependent methyltransferases"/>
    <property type="match status" value="1"/>
</dbReference>
<dbReference type="EMBL" id="BSNL01000001">
    <property type="protein sequence ID" value="GLQ25211.1"/>
    <property type="molecule type" value="Genomic_DNA"/>
</dbReference>
<feature type="domain" description="Methyltransferase" evidence="3">
    <location>
        <begin position="43"/>
        <end position="135"/>
    </location>
</feature>
<keyword evidence="5" id="KW-1185">Reference proteome</keyword>
<protein>
    <recommendedName>
        <fullName evidence="3">Methyltransferase domain-containing protein</fullName>
    </recommendedName>
</protein>